<organism evidence="1 2">
    <name type="scientific">Golovinomyces cichoracearum</name>
    <dbReference type="NCBI Taxonomy" id="62708"/>
    <lineage>
        <taxon>Eukaryota</taxon>
        <taxon>Fungi</taxon>
        <taxon>Dikarya</taxon>
        <taxon>Ascomycota</taxon>
        <taxon>Pezizomycotina</taxon>
        <taxon>Leotiomycetes</taxon>
        <taxon>Erysiphales</taxon>
        <taxon>Erysiphaceae</taxon>
        <taxon>Golovinomyces</taxon>
    </lineage>
</organism>
<evidence type="ECO:0000313" key="1">
    <source>
        <dbReference type="EMBL" id="RKF96063.1"/>
    </source>
</evidence>
<sequence>MAQRLLWIAHTAPTTRRCRISRLRLFLTLARSSLSFKA</sequence>
<dbReference type="Proteomes" id="UP000285326">
    <property type="component" value="Unassembled WGS sequence"/>
</dbReference>
<name>A0A420JCU7_9PEZI</name>
<gene>
    <name evidence="1" type="ORF">GcM1_002002</name>
</gene>
<protein>
    <submittedName>
        <fullName evidence="1">Uncharacterized protein</fullName>
    </submittedName>
</protein>
<dbReference type="AlphaFoldDB" id="A0A420JCU7"/>
<accession>A0A420JCU7</accession>
<comment type="caution">
    <text evidence="1">The sequence shown here is derived from an EMBL/GenBank/DDBJ whole genome shotgun (WGS) entry which is preliminary data.</text>
</comment>
<dbReference type="EMBL" id="MCBS01000297">
    <property type="protein sequence ID" value="RKF96063.1"/>
    <property type="molecule type" value="Genomic_DNA"/>
</dbReference>
<evidence type="ECO:0000313" key="2">
    <source>
        <dbReference type="Proteomes" id="UP000285326"/>
    </source>
</evidence>
<reference evidence="1 2" key="1">
    <citation type="journal article" date="2018" name="BMC Genomics">
        <title>Comparative genome analyses reveal sequence features reflecting distinct modes of host-adaptation between dicot and monocot powdery mildew.</title>
        <authorList>
            <person name="Wu Y."/>
            <person name="Ma X."/>
            <person name="Pan Z."/>
            <person name="Kale S.D."/>
            <person name="Song Y."/>
            <person name="King H."/>
            <person name="Zhang Q."/>
            <person name="Presley C."/>
            <person name="Deng X."/>
            <person name="Wei C.I."/>
            <person name="Xiao S."/>
        </authorList>
    </citation>
    <scope>NUCLEOTIDE SEQUENCE [LARGE SCALE GENOMIC DNA]</scope>
    <source>
        <strain evidence="1">UMSG1</strain>
    </source>
</reference>
<proteinExistence type="predicted"/>